<name>A0ABN2GYY8_9ACTN</name>
<proteinExistence type="predicted"/>
<feature type="region of interest" description="Disordered" evidence="1">
    <location>
        <begin position="100"/>
        <end position="143"/>
    </location>
</feature>
<dbReference type="EMBL" id="BAAALR010000025">
    <property type="protein sequence ID" value="GAA1679181.1"/>
    <property type="molecule type" value="Genomic_DNA"/>
</dbReference>
<sequence length="143" mass="15046">MGGWGGCDICAYLSRESTDRSASLPAIRPAAPAGKGRRGRRSHCATAFERGFFVPPDAWTSPRGCRVSTAVRHGEVSECLECADGPALVALMVISLGVPGGEPVQGSPATQKGKAERSDDSSDRQQIGLAKIFKGVRPHQEAL</sequence>
<protein>
    <submittedName>
        <fullName evidence="2">Uncharacterized protein</fullName>
    </submittedName>
</protein>
<gene>
    <name evidence="2" type="ORF">GCM10009680_18220</name>
</gene>
<evidence type="ECO:0000313" key="3">
    <source>
        <dbReference type="Proteomes" id="UP001499947"/>
    </source>
</evidence>
<feature type="compositionally biased region" description="Low complexity" evidence="1">
    <location>
        <begin position="25"/>
        <end position="34"/>
    </location>
</feature>
<evidence type="ECO:0000256" key="1">
    <source>
        <dbReference type="SAM" id="MobiDB-lite"/>
    </source>
</evidence>
<accession>A0ABN2GYY8</accession>
<keyword evidence="3" id="KW-1185">Reference proteome</keyword>
<comment type="caution">
    <text evidence="2">The sequence shown here is derived from an EMBL/GenBank/DDBJ whole genome shotgun (WGS) entry which is preliminary data.</text>
</comment>
<feature type="region of interest" description="Disordered" evidence="1">
    <location>
        <begin position="21"/>
        <end position="40"/>
    </location>
</feature>
<evidence type="ECO:0000313" key="2">
    <source>
        <dbReference type="EMBL" id="GAA1679181.1"/>
    </source>
</evidence>
<feature type="compositionally biased region" description="Basic and acidic residues" evidence="1">
    <location>
        <begin position="113"/>
        <end position="123"/>
    </location>
</feature>
<reference evidence="2 3" key="1">
    <citation type="journal article" date="2019" name="Int. J. Syst. Evol. Microbiol.">
        <title>The Global Catalogue of Microorganisms (GCM) 10K type strain sequencing project: providing services to taxonomists for standard genome sequencing and annotation.</title>
        <authorList>
            <consortium name="The Broad Institute Genomics Platform"/>
            <consortium name="The Broad Institute Genome Sequencing Center for Infectious Disease"/>
            <person name="Wu L."/>
            <person name="Ma J."/>
        </authorList>
    </citation>
    <scope>NUCLEOTIDE SEQUENCE [LARGE SCALE GENOMIC DNA]</scope>
    <source>
        <strain evidence="2 3">JCM 13244</strain>
    </source>
</reference>
<dbReference type="Proteomes" id="UP001499947">
    <property type="component" value="Unassembled WGS sequence"/>
</dbReference>
<organism evidence="2 3">
    <name type="scientific">Streptomyces yatensis</name>
    <dbReference type="NCBI Taxonomy" id="155177"/>
    <lineage>
        <taxon>Bacteria</taxon>
        <taxon>Bacillati</taxon>
        <taxon>Actinomycetota</taxon>
        <taxon>Actinomycetes</taxon>
        <taxon>Kitasatosporales</taxon>
        <taxon>Streptomycetaceae</taxon>
        <taxon>Streptomyces</taxon>
        <taxon>Streptomyces violaceusniger group</taxon>
    </lineage>
</organism>